<keyword evidence="3" id="KW-1185">Reference proteome</keyword>
<name>A0A8K0EAC6_BRALA</name>
<protein>
    <submittedName>
        <fullName evidence="2">Hypp6437 protein</fullName>
    </submittedName>
</protein>
<reference evidence="2" key="1">
    <citation type="submission" date="2022-01" db="EMBL/GenBank/DDBJ databases">
        <authorList>
            <person name="Braso-Vives M."/>
        </authorList>
    </citation>
    <scope>NUCLEOTIDE SEQUENCE</scope>
</reference>
<dbReference type="AlphaFoldDB" id="A0A8K0EAC6"/>
<organism evidence="2 3">
    <name type="scientific">Branchiostoma lanceolatum</name>
    <name type="common">Common lancelet</name>
    <name type="synonym">Amphioxus lanceolatum</name>
    <dbReference type="NCBI Taxonomy" id="7740"/>
    <lineage>
        <taxon>Eukaryota</taxon>
        <taxon>Metazoa</taxon>
        <taxon>Chordata</taxon>
        <taxon>Cephalochordata</taxon>
        <taxon>Leptocardii</taxon>
        <taxon>Amphioxiformes</taxon>
        <taxon>Branchiostomatidae</taxon>
        <taxon>Branchiostoma</taxon>
    </lineage>
</organism>
<accession>A0A8K0EAC6</accession>
<evidence type="ECO:0000313" key="2">
    <source>
        <dbReference type="EMBL" id="CAH1241861.1"/>
    </source>
</evidence>
<evidence type="ECO:0000256" key="1">
    <source>
        <dbReference type="SAM" id="MobiDB-lite"/>
    </source>
</evidence>
<sequence>MPTISQSHGKKDEFEDAKSNDNVLKFQLTQLEGSQVVSGDPGVKWGGPSEQLASQSSRLLSLQPNRCLGPEDVQLLPDGAPSTHLRGAHVDSCAAMFLTHVVVWK</sequence>
<feature type="region of interest" description="Disordered" evidence="1">
    <location>
        <begin position="36"/>
        <end position="57"/>
    </location>
</feature>
<dbReference type="Proteomes" id="UP000838412">
    <property type="component" value="Chromosome 12"/>
</dbReference>
<gene>
    <name evidence="2" type="primary">Hypp6437</name>
    <name evidence="2" type="ORF">BLAG_LOCUS5321</name>
</gene>
<dbReference type="EMBL" id="OV696697">
    <property type="protein sequence ID" value="CAH1241861.1"/>
    <property type="molecule type" value="Genomic_DNA"/>
</dbReference>
<evidence type="ECO:0000313" key="3">
    <source>
        <dbReference type="Proteomes" id="UP000838412"/>
    </source>
</evidence>
<proteinExistence type="predicted"/>